<name>D6Y7M0_THEBD</name>
<evidence type="ECO:0000256" key="3">
    <source>
        <dbReference type="ARBA" id="ARBA00022840"/>
    </source>
</evidence>
<keyword evidence="3" id="KW-0067">ATP-binding</keyword>
<evidence type="ECO:0000313" key="5">
    <source>
        <dbReference type="Proteomes" id="UP000006640"/>
    </source>
</evidence>
<dbReference type="STRING" id="469371.Tbis_3034"/>
<dbReference type="GO" id="GO:0005524">
    <property type="term" value="F:ATP binding"/>
    <property type="evidence" value="ECO:0007669"/>
    <property type="project" value="UniProtKB-KW"/>
</dbReference>
<dbReference type="HOGENOM" id="CLU_100610_0_0_11"/>
<gene>
    <name evidence="4" type="ordered locus">Tbis_3034</name>
</gene>
<dbReference type="GO" id="GO:0006418">
    <property type="term" value="P:tRNA aminoacylation for protein translation"/>
    <property type="evidence" value="ECO:0007669"/>
    <property type="project" value="InterPro"/>
</dbReference>
<keyword evidence="4" id="KW-0030">Aminoacyl-tRNA synthetase</keyword>
<dbReference type="AlphaFoldDB" id="D6Y7M0"/>
<reference evidence="4 5" key="1">
    <citation type="submission" date="2010-01" db="EMBL/GenBank/DDBJ databases">
        <title>The complete genome of Thermobispora bispora DSM 43833.</title>
        <authorList>
            <consortium name="US DOE Joint Genome Institute (JGI-PGF)"/>
            <person name="Lucas S."/>
            <person name="Copeland A."/>
            <person name="Lapidus A."/>
            <person name="Glavina del Rio T."/>
            <person name="Dalin E."/>
            <person name="Tice H."/>
            <person name="Bruce D."/>
            <person name="Goodwin L."/>
            <person name="Pitluck S."/>
            <person name="Kyrpides N."/>
            <person name="Mavromatis K."/>
            <person name="Ivanova N."/>
            <person name="Mikhailova N."/>
            <person name="Chertkov O."/>
            <person name="Brettin T."/>
            <person name="Detter J.C."/>
            <person name="Han C."/>
            <person name="Larimer F."/>
            <person name="Land M."/>
            <person name="Hauser L."/>
            <person name="Markowitz V."/>
            <person name="Cheng J.-F."/>
            <person name="Hugenholtz P."/>
            <person name="Woyke T."/>
            <person name="Wu D."/>
            <person name="Jando M."/>
            <person name="Schneider S."/>
            <person name="Klenk H.-P."/>
            <person name="Eisen J.A."/>
        </authorList>
    </citation>
    <scope>NUCLEOTIDE SEQUENCE [LARGE SCALE GENOMIC DNA]</scope>
    <source>
        <strain evidence="5">ATCC 19993 / DSM 43833 / CBS 139.67 / JCM 10125 / KCTC 9307 / NBRC 14880 / R51</strain>
    </source>
</reference>
<dbReference type="InterPro" id="IPR009080">
    <property type="entry name" value="tRNAsynth_Ia_anticodon-bd"/>
</dbReference>
<organism evidence="4 5">
    <name type="scientific">Thermobispora bispora (strain ATCC 19993 / DSM 43833 / CBS 139.67 / JCM 10125 / KCTC 9307 / NBRC 14880 / R51)</name>
    <dbReference type="NCBI Taxonomy" id="469371"/>
    <lineage>
        <taxon>Bacteria</taxon>
        <taxon>Bacillati</taxon>
        <taxon>Actinomycetota</taxon>
        <taxon>Actinomycetes</taxon>
        <taxon>Streptosporangiales</taxon>
        <taxon>Streptosporangiaceae</taxon>
        <taxon>Thermobispora</taxon>
    </lineage>
</organism>
<keyword evidence="5" id="KW-1185">Reference proteome</keyword>
<sequence length="237" mass="25867">MLRLHDDRAAEPLTLAGPGTLRIRVHDPVGLAGLRPLLLADLVRRSAERRRIRALVFCDDPGEELRTAALTVNIPPPAPWDGAAGPRIDLHITGPGADCDGEGRWIRCGELRAAIASPAELTAAGLDPLAVRLALLAHGHRPPVDLTDEALRDAAAELARWRRRVAEWAESPSHPIDQGHAERIQRALDDDLDTAAALRLLRELEHDESVPPGSRFETFIHFDRVLGLDLPAEIGKI</sequence>
<dbReference type="Gene3D" id="1.20.120.640">
    <property type="entry name" value="Anticodon-binding domain of a subclass of class I aminoacyl-tRNA synthetases"/>
    <property type="match status" value="1"/>
</dbReference>
<accession>D6Y7M0</accession>
<dbReference type="EMBL" id="CP001874">
    <property type="protein sequence ID" value="ADG89731.1"/>
    <property type="molecule type" value="Genomic_DNA"/>
</dbReference>
<evidence type="ECO:0000256" key="2">
    <source>
        <dbReference type="ARBA" id="ARBA00022741"/>
    </source>
</evidence>
<dbReference type="RefSeq" id="WP_013133264.1">
    <property type="nucleotide sequence ID" value="NC_014165.1"/>
</dbReference>
<evidence type="ECO:0000313" key="4">
    <source>
        <dbReference type="EMBL" id="ADG89731.1"/>
    </source>
</evidence>
<keyword evidence="2" id="KW-0547">Nucleotide-binding</keyword>
<dbReference type="Proteomes" id="UP000006640">
    <property type="component" value="Chromosome"/>
</dbReference>
<dbReference type="eggNOG" id="COG0215">
    <property type="taxonomic scope" value="Bacteria"/>
</dbReference>
<proteinExistence type="predicted"/>
<dbReference type="GO" id="GO:0004812">
    <property type="term" value="F:aminoacyl-tRNA ligase activity"/>
    <property type="evidence" value="ECO:0007669"/>
    <property type="project" value="UniProtKB-KW"/>
</dbReference>
<evidence type="ECO:0000256" key="1">
    <source>
        <dbReference type="ARBA" id="ARBA00022598"/>
    </source>
</evidence>
<keyword evidence="1" id="KW-0436">Ligase</keyword>
<protein>
    <submittedName>
        <fullName evidence="4">Cysteinyl-tRNA synthetase-like protein</fullName>
    </submittedName>
</protein>
<dbReference type="SUPFAM" id="SSF47323">
    <property type="entry name" value="Anticodon-binding domain of a subclass of class I aminoacyl-tRNA synthetases"/>
    <property type="match status" value="1"/>
</dbReference>
<dbReference type="OrthoDB" id="4458334at2"/>
<dbReference type="KEGG" id="tbi:Tbis_3034"/>